<evidence type="ECO:0000313" key="3">
    <source>
        <dbReference type="Proteomes" id="UP000001593"/>
    </source>
</evidence>
<dbReference type="Gene3D" id="3.60.10.10">
    <property type="entry name" value="Endonuclease/exonuclease/phosphatase"/>
    <property type="match status" value="1"/>
</dbReference>
<dbReference type="InterPro" id="IPR000477">
    <property type="entry name" value="RT_dom"/>
</dbReference>
<proteinExistence type="predicted"/>
<organism evidence="2 3">
    <name type="scientific">Nematostella vectensis</name>
    <name type="common">Starlet sea anemone</name>
    <dbReference type="NCBI Taxonomy" id="45351"/>
    <lineage>
        <taxon>Eukaryota</taxon>
        <taxon>Metazoa</taxon>
        <taxon>Cnidaria</taxon>
        <taxon>Anthozoa</taxon>
        <taxon>Hexacorallia</taxon>
        <taxon>Actiniaria</taxon>
        <taxon>Edwardsiidae</taxon>
        <taxon>Nematostella</taxon>
    </lineage>
</organism>
<dbReference type="HOGENOM" id="CLU_604547_0_0_1"/>
<dbReference type="OMA" id="HESMSIV"/>
<name>A7S0X8_NEMVE</name>
<keyword evidence="3" id="KW-1185">Reference proteome</keyword>
<dbReference type="STRING" id="45351.A7S0X8"/>
<dbReference type="InParanoid" id="A7S0X8"/>
<evidence type="ECO:0000259" key="1">
    <source>
        <dbReference type="Pfam" id="PF00078"/>
    </source>
</evidence>
<accession>A7S0X8</accession>
<protein>
    <recommendedName>
        <fullName evidence="1">Reverse transcriptase domain-containing protein</fullName>
    </recommendedName>
</protein>
<dbReference type="PANTHER" id="PTHR33332">
    <property type="entry name" value="REVERSE TRANSCRIPTASE DOMAIN-CONTAINING PROTEIN"/>
    <property type="match status" value="1"/>
</dbReference>
<gene>
    <name evidence="2" type="ORF">NEMVEDRAFT_v1g205093</name>
</gene>
<evidence type="ECO:0000313" key="2">
    <source>
        <dbReference type="EMBL" id="EDO42661.1"/>
    </source>
</evidence>
<reference evidence="2 3" key="1">
    <citation type="journal article" date="2007" name="Science">
        <title>Sea anemone genome reveals ancestral eumetazoan gene repertoire and genomic organization.</title>
        <authorList>
            <person name="Putnam N.H."/>
            <person name="Srivastava M."/>
            <person name="Hellsten U."/>
            <person name="Dirks B."/>
            <person name="Chapman J."/>
            <person name="Salamov A."/>
            <person name="Terry A."/>
            <person name="Shapiro H."/>
            <person name="Lindquist E."/>
            <person name="Kapitonov V.V."/>
            <person name="Jurka J."/>
            <person name="Genikhovich G."/>
            <person name="Grigoriev I.V."/>
            <person name="Lucas S.M."/>
            <person name="Steele R.E."/>
            <person name="Finnerty J.R."/>
            <person name="Technau U."/>
            <person name="Martindale M.Q."/>
            <person name="Rokhsar D.S."/>
        </authorList>
    </citation>
    <scope>NUCLEOTIDE SEQUENCE [LARGE SCALE GENOMIC DNA]</scope>
    <source>
        <strain evidence="3">CH2 X CH6</strain>
    </source>
</reference>
<feature type="domain" description="Reverse transcriptase" evidence="1">
    <location>
        <begin position="249"/>
        <end position="358"/>
    </location>
</feature>
<sequence length="453" mass="51455">MPYAPYESVISAGAAERSRKRVEESWLKPHIPDDFVSISGYNIIRLDRESTEHGGVCMYVRDHIRFKILTDIMDDNFEVLWVQIWLPRLPRGIQSIIIGTVYHPPSSSDPLILAYLHESMSIVEAQFTDCGVILLGDYNKLGMTRIKNAYGVKQIVPFPTRGNNKLDLVFTDLSAFYEVPIKRPPFGLSDHDSVEVQPVARQKFPDNKVLLKSRDLRSTKRVLLCRSTWKKKQRVKLGQDCLSEWGVVPAGVPQGKKLGPWLFIAMINDLDIADTELWKYVDDTTISETVPKSKVSTIQAAVDSLASSSASNKFQLNESKCKEMRISFSTSDTYFDPIVVNEVEIEKVSCAKILGLHISCDLKWNDHIDDIITKCKKRMFGLRQLKRSGLGKSVLVSFFRTCVRPITEYACPVYHDNLSKCTKFEAKVPMHLLKPPLVLPALHYQYNVNICLL</sequence>
<dbReference type="SUPFAM" id="SSF56219">
    <property type="entry name" value="DNase I-like"/>
    <property type="match status" value="1"/>
</dbReference>
<dbReference type="eggNOG" id="KOG1075">
    <property type="taxonomic scope" value="Eukaryota"/>
</dbReference>
<dbReference type="Pfam" id="PF00078">
    <property type="entry name" value="RVT_1"/>
    <property type="match status" value="1"/>
</dbReference>
<dbReference type="PhylomeDB" id="A7S0X8"/>
<dbReference type="Proteomes" id="UP000001593">
    <property type="component" value="Unassembled WGS sequence"/>
</dbReference>
<dbReference type="EMBL" id="DS469562">
    <property type="protein sequence ID" value="EDO42661.1"/>
    <property type="molecule type" value="Genomic_DNA"/>
</dbReference>
<dbReference type="AlphaFoldDB" id="A7S0X8"/>
<dbReference type="InterPro" id="IPR036691">
    <property type="entry name" value="Endo/exonu/phosph_ase_sf"/>
</dbReference>